<proteinExistence type="predicted"/>
<gene>
    <name evidence="1" type="ORF">KZO38_09995</name>
</gene>
<name>A0ABS6YES1_9BACT</name>
<dbReference type="EMBL" id="JAHXCT010000008">
    <property type="protein sequence ID" value="MBW4770081.1"/>
    <property type="molecule type" value="Genomic_DNA"/>
</dbReference>
<reference evidence="1 2" key="1">
    <citation type="submission" date="2021-07" db="EMBL/GenBank/DDBJ databases">
        <title>Genomic diversity and antimicrobial resistance of Prevotella spp. isolated from chronic lung disease airways.</title>
        <authorList>
            <person name="Webb K.A."/>
            <person name="Olagoke O.S."/>
            <person name="Baird T."/>
            <person name="Neill J."/>
            <person name="Pham A."/>
            <person name="Wells T.J."/>
            <person name="Ramsay K.A."/>
            <person name="Bell S.C."/>
            <person name="Sarovich D.S."/>
            <person name="Price E.P."/>
        </authorList>
    </citation>
    <scope>NUCLEOTIDE SEQUENCE [LARGE SCALE GENOMIC DNA]</scope>
    <source>
        <strain evidence="1 2">SCHI0011.S.12</strain>
    </source>
</reference>
<protein>
    <submittedName>
        <fullName evidence="1">Gliding motility protein GldB</fullName>
    </submittedName>
</protein>
<sequence length="277" mass="31958">MYRYKLLYQIVVRNLLYILLLCIIGLSSCNLKVGDSGKEDKQLLVEAKRFDQLESRYLTTGDFSALQNMRTEYPQETRALIEDVLELGDIDEVGINSKLLKFYQDTLLQRVIADIEEQYSDFSDINSELSSAFKRMQKLLPGIDIPEIYTQIGAFNQSIIVNRNAIGISLDKYLGSEYPLYKKFYTAAQRETMNRSYIAADCLHFYLMSLFPCSKEQSDNLIETGLHAAAVMWVTNTILNKEMFTTKEVQLIGSFMAKHPEMTIKELLQCKHYRTLL</sequence>
<dbReference type="InterPro" id="IPR019853">
    <property type="entry name" value="GldB-like"/>
</dbReference>
<dbReference type="Proteomes" id="UP000788426">
    <property type="component" value="Unassembled WGS sequence"/>
</dbReference>
<comment type="caution">
    <text evidence="1">The sequence shown here is derived from an EMBL/GenBank/DDBJ whole genome shotgun (WGS) entry which is preliminary data.</text>
</comment>
<evidence type="ECO:0000313" key="1">
    <source>
        <dbReference type="EMBL" id="MBW4770081.1"/>
    </source>
</evidence>
<dbReference type="Pfam" id="PF25594">
    <property type="entry name" value="GldB_lipo"/>
    <property type="match status" value="1"/>
</dbReference>
<organism evidence="1 2">
    <name type="scientific">Hoylesella nanceiensis</name>
    <dbReference type="NCBI Taxonomy" id="425941"/>
    <lineage>
        <taxon>Bacteria</taxon>
        <taxon>Pseudomonadati</taxon>
        <taxon>Bacteroidota</taxon>
        <taxon>Bacteroidia</taxon>
        <taxon>Bacteroidales</taxon>
        <taxon>Prevotellaceae</taxon>
        <taxon>Hoylesella</taxon>
    </lineage>
</organism>
<dbReference type="PROSITE" id="PS51257">
    <property type="entry name" value="PROKAR_LIPOPROTEIN"/>
    <property type="match status" value="1"/>
</dbReference>
<keyword evidence="2" id="KW-1185">Reference proteome</keyword>
<accession>A0ABS6YES1</accession>
<evidence type="ECO:0000313" key="2">
    <source>
        <dbReference type="Proteomes" id="UP000788426"/>
    </source>
</evidence>